<dbReference type="AlphaFoldDB" id="A0A223NQR9"/>
<dbReference type="OrthoDB" id="946740at2"/>
<accession>A0A223NQR9</accession>
<dbReference type="Proteomes" id="UP000215002">
    <property type="component" value="Chromosome"/>
</dbReference>
<keyword evidence="1" id="KW-0732">Signal</keyword>
<evidence type="ECO:0000313" key="2">
    <source>
        <dbReference type="EMBL" id="ASU32008.1"/>
    </source>
</evidence>
<keyword evidence="3" id="KW-1185">Reference proteome</keyword>
<organism evidence="2 3">
    <name type="scientific">Mucilaginibacter xinganensis</name>
    <dbReference type="NCBI Taxonomy" id="1234841"/>
    <lineage>
        <taxon>Bacteria</taxon>
        <taxon>Pseudomonadati</taxon>
        <taxon>Bacteroidota</taxon>
        <taxon>Sphingobacteriia</taxon>
        <taxon>Sphingobacteriales</taxon>
        <taxon>Sphingobacteriaceae</taxon>
        <taxon>Mucilaginibacter</taxon>
    </lineage>
</organism>
<proteinExistence type="predicted"/>
<evidence type="ECO:0000256" key="1">
    <source>
        <dbReference type="SAM" id="SignalP"/>
    </source>
</evidence>
<sequence length="198" mass="22788">MKNSTKVLMAIILVISAMGLRAQTANKEKGIYLTEQDYKNHKLSYLLESHDKLQLNEFMNGKNVSLTYQGKKIKLAKQDIFGYRLQGQDFRFYQNEAYRIIDSAGFLLYSRSKLVQQGKGPKPVEQFYFSGGANEPLLGLTVANLWNSFPKQVSFRYSLQRNFNGDADLVAYDKLSGQYKIKYLYFKQNQQVNAQASF</sequence>
<name>A0A223NQR9_9SPHI</name>
<protein>
    <submittedName>
        <fullName evidence="2">Uncharacterized protein</fullName>
    </submittedName>
</protein>
<evidence type="ECO:0000313" key="3">
    <source>
        <dbReference type="Proteomes" id="UP000215002"/>
    </source>
</evidence>
<reference evidence="2 3" key="1">
    <citation type="submission" date="2017-08" db="EMBL/GenBank/DDBJ databases">
        <title>Complete genome sequence of Mucilaginibacter sp. strain BJC16-A31.</title>
        <authorList>
            <consortium name="Henan University of Science and Technology"/>
            <person name="You X."/>
        </authorList>
    </citation>
    <scope>NUCLEOTIDE SEQUENCE [LARGE SCALE GENOMIC DNA]</scope>
    <source>
        <strain evidence="2 3">BJC16-A31</strain>
    </source>
</reference>
<dbReference type="KEGG" id="muc:MuYL_0105"/>
<feature type="chain" id="PRO_5013144046" evidence="1">
    <location>
        <begin position="23"/>
        <end position="198"/>
    </location>
</feature>
<feature type="signal peptide" evidence="1">
    <location>
        <begin position="1"/>
        <end position="22"/>
    </location>
</feature>
<gene>
    <name evidence="2" type="ORF">MuYL_0105</name>
</gene>
<dbReference type="RefSeq" id="WP_094568663.1">
    <property type="nucleotide sequence ID" value="NZ_CP022743.1"/>
</dbReference>
<dbReference type="EMBL" id="CP022743">
    <property type="protein sequence ID" value="ASU32008.1"/>
    <property type="molecule type" value="Genomic_DNA"/>
</dbReference>